<name>A0A8J6BIS4_ZIZPA</name>
<accession>A0A8J6BIS4</accession>
<dbReference type="Proteomes" id="UP000729402">
    <property type="component" value="Unassembled WGS sequence"/>
</dbReference>
<evidence type="ECO:0000313" key="2">
    <source>
        <dbReference type="Proteomes" id="UP000729402"/>
    </source>
</evidence>
<evidence type="ECO:0000313" key="1">
    <source>
        <dbReference type="EMBL" id="KAG8088019.1"/>
    </source>
</evidence>
<reference evidence="1" key="1">
    <citation type="journal article" date="2021" name="bioRxiv">
        <title>Whole Genome Assembly and Annotation of Northern Wild Rice, Zizania palustris L., Supports a Whole Genome Duplication in the Zizania Genus.</title>
        <authorList>
            <person name="Haas M."/>
            <person name="Kono T."/>
            <person name="Macchietto M."/>
            <person name="Millas R."/>
            <person name="McGilp L."/>
            <person name="Shao M."/>
            <person name="Duquette J."/>
            <person name="Hirsch C.N."/>
            <person name="Kimball J."/>
        </authorList>
    </citation>
    <scope>NUCLEOTIDE SEQUENCE</scope>
    <source>
        <tissue evidence="1">Fresh leaf tissue</tissue>
    </source>
</reference>
<dbReference type="EMBL" id="JAAALK010000082">
    <property type="protein sequence ID" value="KAG8088019.1"/>
    <property type="molecule type" value="Genomic_DNA"/>
</dbReference>
<comment type="caution">
    <text evidence="1">The sequence shown here is derived from an EMBL/GenBank/DDBJ whole genome shotgun (WGS) entry which is preliminary data.</text>
</comment>
<dbReference type="AlphaFoldDB" id="A0A8J6BIS4"/>
<reference evidence="1" key="2">
    <citation type="submission" date="2021-02" db="EMBL/GenBank/DDBJ databases">
        <authorList>
            <person name="Kimball J.A."/>
            <person name="Haas M.W."/>
            <person name="Macchietto M."/>
            <person name="Kono T."/>
            <person name="Duquette J."/>
            <person name="Shao M."/>
        </authorList>
    </citation>
    <scope>NUCLEOTIDE SEQUENCE</scope>
    <source>
        <tissue evidence="1">Fresh leaf tissue</tissue>
    </source>
</reference>
<organism evidence="1 2">
    <name type="scientific">Zizania palustris</name>
    <name type="common">Northern wild rice</name>
    <dbReference type="NCBI Taxonomy" id="103762"/>
    <lineage>
        <taxon>Eukaryota</taxon>
        <taxon>Viridiplantae</taxon>
        <taxon>Streptophyta</taxon>
        <taxon>Embryophyta</taxon>
        <taxon>Tracheophyta</taxon>
        <taxon>Spermatophyta</taxon>
        <taxon>Magnoliopsida</taxon>
        <taxon>Liliopsida</taxon>
        <taxon>Poales</taxon>
        <taxon>Poaceae</taxon>
        <taxon>BOP clade</taxon>
        <taxon>Oryzoideae</taxon>
        <taxon>Oryzeae</taxon>
        <taxon>Zizaniinae</taxon>
        <taxon>Zizania</taxon>
    </lineage>
</organism>
<sequence>MSAPPCHPATPKPRAVLPPLTFCLTPATPYHPAFPHLKHNTAPPPSHHPPRFSWRKRCPAALPSSRCYPHPNLALPMRLFPSCLPSLWVVE</sequence>
<gene>
    <name evidence="1" type="ORF">GUJ93_ZPchr0010g8149</name>
</gene>
<keyword evidence="2" id="KW-1185">Reference proteome</keyword>
<protein>
    <submittedName>
        <fullName evidence="1">Uncharacterized protein</fullName>
    </submittedName>
</protein>
<proteinExistence type="predicted"/>